<evidence type="ECO:0000313" key="3">
    <source>
        <dbReference type="Proteomes" id="UP000192761"/>
    </source>
</evidence>
<name>A0A1W1XAJ7_9NEIS</name>
<feature type="domain" description="Beta-lactamase-related" evidence="1">
    <location>
        <begin position="20"/>
        <end position="316"/>
    </location>
</feature>
<keyword evidence="3" id="KW-1185">Reference proteome</keyword>
<organism evidence="2 3">
    <name type="scientific">Andreprevotia lacus DSM 23236</name>
    <dbReference type="NCBI Taxonomy" id="1121001"/>
    <lineage>
        <taxon>Bacteria</taxon>
        <taxon>Pseudomonadati</taxon>
        <taxon>Pseudomonadota</taxon>
        <taxon>Betaproteobacteria</taxon>
        <taxon>Neisseriales</taxon>
        <taxon>Chitinibacteraceae</taxon>
        <taxon>Andreprevotia</taxon>
    </lineage>
</organism>
<dbReference type="Gene3D" id="3.40.710.10">
    <property type="entry name" value="DD-peptidase/beta-lactamase superfamily"/>
    <property type="match status" value="1"/>
</dbReference>
<dbReference type="RefSeq" id="WP_084089679.1">
    <property type="nucleotide sequence ID" value="NZ_FWXD01000005.1"/>
</dbReference>
<dbReference type="PANTHER" id="PTHR46825:SF9">
    <property type="entry name" value="BETA-LACTAMASE-RELATED DOMAIN-CONTAINING PROTEIN"/>
    <property type="match status" value="1"/>
</dbReference>
<dbReference type="SUPFAM" id="SSF56601">
    <property type="entry name" value="beta-lactamase/transpeptidase-like"/>
    <property type="match status" value="1"/>
</dbReference>
<sequence length="425" mass="45193">MSQALHDYLAACTRLDAFNGAVAVRVHGQLLAQAAAGVADAASGRRNTPATPFRIASLSKSFTAAAVLKLAQQGALALDAPITDTLRDWPQLAGISVRQLLQHCSGLGNFTALPDYWPTRMQQPHTPPQLIDAVLAAQPLLPAGEVRYSNTGYALLALLVERSSGQPFADYLRNAFWQPLGLHATQCEIAAPQRERALGHHLSPGLDAAMPVDMSVMYGAGSLSATVADLTRWAWALASGQVLDAAHTAAMFAHVPGNACMGWWRDDGVYAGQERRVWGHLGDVNGYTAASLLLPDEGISVVVLGNIGFVPQLPLARQLAALALGEPATLPQAPLAAMPQPWGDGEYRATDGATAVLAGDLLTLVRDYGVPCTQRLLPTAHGADTQHWRAAQLPEQYLLQRHGNAVQLQSSNARGETRVFTRVAA</sequence>
<dbReference type="InterPro" id="IPR012338">
    <property type="entry name" value="Beta-lactam/transpept-like"/>
</dbReference>
<evidence type="ECO:0000313" key="2">
    <source>
        <dbReference type="EMBL" id="SMC20903.1"/>
    </source>
</evidence>
<dbReference type="InterPro" id="IPR001466">
    <property type="entry name" value="Beta-lactam-related"/>
</dbReference>
<dbReference type="EMBL" id="FWXD01000005">
    <property type="protein sequence ID" value="SMC20903.1"/>
    <property type="molecule type" value="Genomic_DNA"/>
</dbReference>
<dbReference type="OrthoDB" id="9799367at2"/>
<dbReference type="AlphaFoldDB" id="A0A1W1XAJ7"/>
<dbReference type="Pfam" id="PF00144">
    <property type="entry name" value="Beta-lactamase"/>
    <property type="match status" value="1"/>
</dbReference>
<protein>
    <submittedName>
        <fullName evidence="2">CubicO group peptidase, beta-lactamase class C family</fullName>
    </submittedName>
</protein>
<dbReference type="STRING" id="1121001.SAMN02745857_01074"/>
<dbReference type="Proteomes" id="UP000192761">
    <property type="component" value="Unassembled WGS sequence"/>
</dbReference>
<dbReference type="PANTHER" id="PTHR46825">
    <property type="entry name" value="D-ALANYL-D-ALANINE-CARBOXYPEPTIDASE/ENDOPEPTIDASE AMPH"/>
    <property type="match status" value="1"/>
</dbReference>
<evidence type="ECO:0000259" key="1">
    <source>
        <dbReference type="Pfam" id="PF00144"/>
    </source>
</evidence>
<proteinExistence type="predicted"/>
<accession>A0A1W1XAJ7</accession>
<reference evidence="2 3" key="1">
    <citation type="submission" date="2017-04" db="EMBL/GenBank/DDBJ databases">
        <authorList>
            <person name="Afonso C.L."/>
            <person name="Miller P.J."/>
            <person name="Scott M.A."/>
            <person name="Spackman E."/>
            <person name="Goraichik I."/>
            <person name="Dimitrov K.M."/>
            <person name="Suarez D.L."/>
            <person name="Swayne D.E."/>
        </authorList>
    </citation>
    <scope>NUCLEOTIDE SEQUENCE [LARGE SCALE GENOMIC DNA]</scope>
    <source>
        <strain evidence="2 3">DSM 23236</strain>
    </source>
</reference>
<gene>
    <name evidence="2" type="ORF">SAMN02745857_01074</name>
</gene>
<dbReference type="InterPro" id="IPR050491">
    <property type="entry name" value="AmpC-like"/>
</dbReference>